<evidence type="ECO:0000313" key="2">
    <source>
        <dbReference type="EMBL" id="MCC2149362.1"/>
    </source>
</evidence>
<dbReference type="EMBL" id="JAJEQE010000028">
    <property type="protein sequence ID" value="MCC2149362.1"/>
    <property type="molecule type" value="Genomic_DNA"/>
</dbReference>
<accession>A0ABS8EWB0</accession>
<feature type="transmembrane region" description="Helical" evidence="1">
    <location>
        <begin position="21"/>
        <end position="54"/>
    </location>
</feature>
<evidence type="ECO:0000256" key="1">
    <source>
        <dbReference type="SAM" id="Phobius"/>
    </source>
</evidence>
<comment type="caution">
    <text evidence="2">The sequence shown here is derived from an EMBL/GenBank/DDBJ whole genome shotgun (WGS) entry which is preliminary data.</text>
</comment>
<keyword evidence="3" id="KW-1185">Reference proteome</keyword>
<reference evidence="2 3" key="1">
    <citation type="submission" date="2021-10" db="EMBL/GenBank/DDBJ databases">
        <title>Anaerobic single-cell dispensing facilitates the cultivation of human gut bacteria.</title>
        <authorList>
            <person name="Afrizal A."/>
        </authorList>
    </citation>
    <scope>NUCLEOTIDE SEQUENCE [LARGE SCALE GENOMIC DNA]</scope>
    <source>
        <strain evidence="2 3">CLA-AA-H246</strain>
    </source>
</reference>
<sequence length="131" mass="15683">MRQKFEKFMQGRYGIDHFSRFLLVGALVCVLLSGLLRASALNYVSWILLIWMYYRMFSKNIRKRCEEERMYMDTKEKVVRFCKGEKSVISDSKTHKIYRCPHCRQKIRVPRGKGKIEITCPSCRSKFIKRT</sequence>
<dbReference type="RefSeq" id="WP_248835477.1">
    <property type="nucleotide sequence ID" value="NZ_JAJEQE010000028.1"/>
</dbReference>
<name>A0ABS8EWB0_9FIRM</name>
<keyword evidence="1" id="KW-1133">Transmembrane helix</keyword>
<dbReference type="Proteomes" id="UP001299235">
    <property type="component" value="Unassembled WGS sequence"/>
</dbReference>
<proteinExistence type="predicted"/>
<protein>
    <recommendedName>
        <fullName evidence="4">Zn-finger containing protein</fullName>
    </recommendedName>
</protein>
<organism evidence="2 3">
    <name type="scientific">Hominisplanchenecus faecis</name>
    <dbReference type="NCBI Taxonomy" id="2885351"/>
    <lineage>
        <taxon>Bacteria</taxon>
        <taxon>Bacillati</taxon>
        <taxon>Bacillota</taxon>
        <taxon>Clostridia</taxon>
        <taxon>Lachnospirales</taxon>
        <taxon>Lachnospiraceae</taxon>
        <taxon>Hominisplanchenecus</taxon>
    </lineage>
</organism>
<evidence type="ECO:0008006" key="4">
    <source>
        <dbReference type="Google" id="ProtNLM"/>
    </source>
</evidence>
<keyword evidence="1" id="KW-0472">Membrane</keyword>
<evidence type="ECO:0000313" key="3">
    <source>
        <dbReference type="Proteomes" id="UP001299235"/>
    </source>
</evidence>
<gene>
    <name evidence="2" type="ORF">LKD42_08850</name>
</gene>
<keyword evidence="1" id="KW-0812">Transmembrane</keyword>